<feature type="signal peptide" evidence="2">
    <location>
        <begin position="1"/>
        <end position="19"/>
    </location>
</feature>
<reference evidence="3 4" key="1">
    <citation type="submission" date="2013-09" db="EMBL/GenBank/DDBJ databases">
        <title>Genome sequencing of Arenimonas oryziterrae.</title>
        <authorList>
            <person name="Chen F."/>
            <person name="Wang G."/>
        </authorList>
    </citation>
    <scope>NUCLEOTIDE SEQUENCE [LARGE SCALE GENOMIC DNA]</scope>
    <source>
        <strain evidence="3 4">YC6267</strain>
    </source>
</reference>
<dbReference type="RefSeq" id="WP_022969617.1">
    <property type="nucleotide sequence ID" value="NZ_ATVD01000003.1"/>
</dbReference>
<protein>
    <recommendedName>
        <fullName evidence="5">Lipoprotein</fullName>
    </recommendedName>
</protein>
<evidence type="ECO:0000313" key="4">
    <source>
        <dbReference type="Proteomes" id="UP000029385"/>
    </source>
</evidence>
<evidence type="ECO:0000313" key="3">
    <source>
        <dbReference type="EMBL" id="KFN43832.1"/>
    </source>
</evidence>
<accession>A0A091AX17</accession>
<dbReference type="OrthoDB" id="452152at2"/>
<dbReference type="EMBL" id="AVCI01000004">
    <property type="protein sequence ID" value="KFN43832.1"/>
    <property type="molecule type" value="Genomic_DNA"/>
</dbReference>
<dbReference type="PATRIC" id="fig|1121015.4.peg.1041"/>
<feature type="chain" id="PRO_5001868865" description="Lipoprotein" evidence="2">
    <location>
        <begin position="20"/>
        <end position="164"/>
    </location>
</feature>
<evidence type="ECO:0008006" key="5">
    <source>
        <dbReference type="Google" id="ProtNLM"/>
    </source>
</evidence>
<comment type="caution">
    <text evidence="3">The sequence shown here is derived from an EMBL/GenBank/DDBJ whole genome shotgun (WGS) entry which is preliminary data.</text>
</comment>
<name>A0A091AX17_9GAMM</name>
<organism evidence="3 4">
    <name type="scientific">Arenimonas oryziterrae DSM 21050 = YC6267</name>
    <dbReference type="NCBI Taxonomy" id="1121015"/>
    <lineage>
        <taxon>Bacteria</taxon>
        <taxon>Pseudomonadati</taxon>
        <taxon>Pseudomonadota</taxon>
        <taxon>Gammaproteobacteria</taxon>
        <taxon>Lysobacterales</taxon>
        <taxon>Lysobacteraceae</taxon>
        <taxon>Arenimonas</taxon>
    </lineage>
</organism>
<evidence type="ECO:0000256" key="1">
    <source>
        <dbReference type="SAM" id="MobiDB-lite"/>
    </source>
</evidence>
<keyword evidence="2" id="KW-0732">Signal</keyword>
<dbReference type="Proteomes" id="UP000029385">
    <property type="component" value="Unassembled WGS sequence"/>
</dbReference>
<sequence length="164" mass="16817">MNAAMIVRPCLVVLVVGLAACGHSETPAPTPAAPATPVAGTAAPPPKEEHIDIGGMKVDSGADVALPKDFPADIPLPPGAHLTDAISMGKIQIVAFTLSSDPAATFATMLPLYEAQGWKNSTRVGGQPVMASDGFEKDGRHLIYTVVADGGGSKVSLRHYPPAQ</sequence>
<dbReference type="STRING" id="1121015.GCA_000420545_02002"/>
<evidence type="ECO:0000256" key="2">
    <source>
        <dbReference type="SAM" id="SignalP"/>
    </source>
</evidence>
<gene>
    <name evidence="3" type="ORF">N789_07755</name>
</gene>
<dbReference type="AlphaFoldDB" id="A0A091AX17"/>
<keyword evidence="4" id="KW-1185">Reference proteome</keyword>
<feature type="region of interest" description="Disordered" evidence="1">
    <location>
        <begin position="25"/>
        <end position="46"/>
    </location>
</feature>
<proteinExistence type="predicted"/>